<comment type="caution">
    <text evidence="1">The sequence shown here is derived from an EMBL/GenBank/DDBJ whole genome shotgun (WGS) entry which is preliminary data.</text>
</comment>
<proteinExistence type="predicted"/>
<gene>
    <name evidence="1" type="ORF">H5V44_13865</name>
</gene>
<accession>A0A7J9SMP4</accession>
<dbReference type="EMBL" id="JACKXD010000005">
    <property type="protein sequence ID" value="MBB6647356.1"/>
    <property type="molecule type" value="Genomic_DNA"/>
</dbReference>
<dbReference type="AlphaFoldDB" id="A0A7J9SMP4"/>
<dbReference type="Proteomes" id="UP000546257">
    <property type="component" value="Unassembled WGS sequence"/>
</dbReference>
<sequence>MVRDVLLFYHTHTHDSNRFERKIRGVQIESHATDYVRVADRLPAGQDAIFVKTDHWRTDPGYFDRLEARLESRDVALNRFEAHVSFEVTGSRIAVINGLEAAVGRRRHHVTICGVPVNEAVTYTTLDIPSLGDVARDVAWIAPAHVGMPFHRYPTDLVGAVCRMDAEPDIEVALGYATGYVRAYNSIARNEVPFRTTVGEFSEEFGLSLLPELDLHAFVPDGYSGCGIVDRGAIDALCDGRIPVSDLFNADLFRPSDCRRGLTLGQFLRNYAAFLPLFESVTDYDLSFSRSLPDPEWLRDLDIPANTVSLR</sequence>
<evidence type="ECO:0000313" key="1">
    <source>
        <dbReference type="EMBL" id="MBB6647356.1"/>
    </source>
</evidence>
<protein>
    <submittedName>
        <fullName evidence="1">Uncharacterized protein</fullName>
    </submittedName>
</protein>
<reference evidence="1 2" key="1">
    <citation type="submission" date="2020-08" db="EMBL/GenBank/DDBJ databases">
        <authorList>
            <person name="Seo M.-J."/>
        </authorList>
    </citation>
    <scope>NUCLEOTIDE SEQUENCE [LARGE SCALE GENOMIC DNA]</scope>
    <source>
        <strain evidence="1 2">MBLA0160</strain>
    </source>
</reference>
<evidence type="ECO:0000313" key="2">
    <source>
        <dbReference type="Proteomes" id="UP000546257"/>
    </source>
</evidence>
<dbReference type="RefSeq" id="WP_185193732.1">
    <property type="nucleotide sequence ID" value="NZ_JACKXD010000005.1"/>
</dbReference>
<name>A0A7J9SMP4_9EURY</name>
<keyword evidence="2" id="KW-1185">Reference proteome</keyword>
<organism evidence="1 2">
    <name type="scientific">Halobellus ruber</name>
    <dbReference type="NCBI Taxonomy" id="2761102"/>
    <lineage>
        <taxon>Archaea</taxon>
        <taxon>Methanobacteriati</taxon>
        <taxon>Methanobacteriota</taxon>
        <taxon>Stenosarchaea group</taxon>
        <taxon>Halobacteria</taxon>
        <taxon>Halobacteriales</taxon>
        <taxon>Haloferacaceae</taxon>
        <taxon>Halobellus</taxon>
    </lineage>
</organism>